<feature type="transmembrane region" description="Helical" evidence="1">
    <location>
        <begin position="20"/>
        <end position="43"/>
    </location>
</feature>
<keyword evidence="1" id="KW-0812">Transmembrane</keyword>
<proteinExistence type="predicted"/>
<keyword evidence="1" id="KW-0472">Membrane</keyword>
<name>A0A0K2UBJ0_LEPSM</name>
<sequence>MKRTGKNSFHGFHQNQSSFVNIFVICLKLFLEIRLNNFIVFFSTTIHPGINTILDTFISIITVFNSILQFLNTE</sequence>
<feature type="transmembrane region" description="Helical" evidence="1">
    <location>
        <begin position="49"/>
        <end position="71"/>
    </location>
</feature>
<accession>A0A0K2UBJ0</accession>
<evidence type="ECO:0000256" key="1">
    <source>
        <dbReference type="SAM" id="Phobius"/>
    </source>
</evidence>
<dbReference type="AlphaFoldDB" id="A0A0K2UBJ0"/>
<organism evidence="2">
    <name type="scientific">Lepeophtheirus salmonis</name>
    <name type="common">Salmon louse</name>
    <name type="synonym">Caligus salmonis</name>
    <dbReference type="NCBI Taxonomy" id="72036"/>
    <lineage>
        <taxon>Eukaryota</taxon>
        <taxon>Metazoa</taxon>
        <taxon>Ecdysozoa</taxon>
        <taxon>Arthropoda</taxon>
        <taxon>Crustacea</taxon>
        <taxon>Multicrustacea</taxon>
        <taxon>Hexanauplia</taxon>
        <taxon>Copepoda</taxon>
        <taxon>Siphonostomatoida</taxon>
        <taxon>Caligidae</taxon>
        <taxon>Lepeophtheirus</taxon>
    </lineage>
</organism>
<dbReference type="EMBL" id="HACA01018242">
    <property type="protein sequence ID" value="CDW35603.1"/>
    <property type="molecule type" value="Transcribed_RNA"/>
</dbReference>
<keyword evidence="1" id="KW-1133">Transmembrane helix</keyword>
<reference evidence="2" key="1">
    <citation type="submission" date="2014-05" db="EMBL/GenBank/DDBJ databases">
        <authorList>
            <person name="Chronopoulou M."/>
        </authorList>
    </citation>
    <scope>NUCLEOTIDE SEQUENCE</scope>
    <source>
        <tissue evidence="2">Whole organism</tissue>
    </source>
</reference>
<protein>
    <submittedName>
        <fullName evidence="2">Uncharacterized protein</fullName>
    </submittedName>
</protein>
<evidence type="ECO:0000313" key="2">
    <source>
        <dbReference type="EMBL" id="CDW35603.1"/>
    </source>
</evidence>